<evidence type="ECO:0000259" key="3">
    <source>
        <dbReference type="PROSITE" id="PS52045"/>
    </source>
</evidence>
<keyword evidence="5" id="KW-1185">Reference proteome</keyword>
<evidence type="ECO:0000313" key="5">
    <source>
        <dbReference type="Proteomes" id="UP000032180"/>
    </source>
</evidence>
<reference evidence="5" key="2">
    <citation type="submission" date="2013-12" db="EMBL/GenBank/DDBJ databases">
        <authorList>
            <person name="Yu Y."/>
            <person name="Lee S."/>
            <person name="de Baynast K."/>
            <person name="Wissotski M."/>
            <person name="Liu L."/>
            <person name="Talag J."/>
            <person name="Goicoechea J."/>
            <person name="Angelova A."/>
            <person name="Jetty R."/>
            <person name="Kudrna D."/>
            <person name="Golser W."/>
            <person name="Rivera L."/>
            <person name="Zhang J."/>
            <person name="Wing R."/>
        </authorList>
    </citation>
    <scope>NUCLEOTIDE SEQUENCE</scope>
</reference>
<dbReference type="HOGENOM" id="CLU_030538_3_0_1"/>
<name>A0A0D9WT85_9ORYZ</name>
<accession>A0A0D9WT85</accession>
<dbReference type="InterPro" id="IPR004314">
    <property type="entry name" value="Neprosin"/>
</dbReference>
<reference evidence="4 5" key="1">
    <citation type="submission" date="2012-08" db="EMBL/GenBank/DDBJ databases">
        <title>Oryza genome evolution.</title>
        <authorList>
            <person name="Wing R.A."/>
        </authorList>
    </citation>
    <scope>NUCLEOTIDE SEQUENCE</scope>
</reference>
<keyword evidence="1" id="KW-0812">Transmembrane</keyword>
<dbReference type="Gramene" id="LPERR06G20500.1">
    <property type="protein sequence ID" value="LPERR06G20500.1"/>
    <property type="gene ID" value="LPERR06G20500"/>
</dbReference>
<keyword evidence="1" id="KW-1133">Transmembrane helix</keyword>
<organism evidence="4 5">
    <name type="scientific">Leersia perrieri</name>
    <dbReference type="NCBI Taxonomy" id="77586"/>
    <lineage>
        <taxon>Eukaryota</taxon>
        <taxon>Viridiplantae</taxon>
        <taxon>Streptophyta</taxon>
        <taxon>Embryophyta</taxon>
        <taxon>Tracheophyta</taxon>
        <taxon>Spermatophyta</taxon>
        <taxon>Magnoliopsida</taxon>
        <taxon>Liliopsida</taxon>
        <taxon>Poales</taxon>
        <taxon>Poaceae</taxon>
        <taxon>BOP clade</taxon>
        <taxon>Oryzoideae</taxon>
        <taxon>Oryzeae</taxon>
        <taxon>Oryzinae</taxon>
        <taxon>Leersia</taxon>
    </lineage>
</organism>
<feature type="signal peptide" evidence="2">
    <location>
        <begin position="1"/>
        <end position="20"/>
    </location>
</feature>
<protein>
    <recommendedName>
        <fullName evidence="3">Neprosin PEP catalytic domain-containing protein</fullName>
    </recommendedName>
</protein>
<dbReference type="PANTHER" id="PTHR31589:SF211">
    <property type="entry name" value="OS06G0682600 PROTEIN"/>
    <property type="match status" value="1"/>
</dbReference>
<dbReference type="InterPro" id="IPR053168">
    <property type="entry name" value="Glutamic_endopeptidase"/>
</dbReference>
<dbReference type="AlphaFoldDB" id="A0A0D9WT85"/>
<dbReference type="eggNOG" id="ENOG502R3FF">
    <property type="taxonomic scope" value="Eukaryota"/>
</dbReference>
<dbReference type="PROSITE" id="PS52045">
    <property type="entry name" value="NEPROSIN_PEP_CD"/>
    <property type="match status" value="1"/>
</dbReference>
<keyword evidence="2" id="KW-0732">Signal</keyword>
<reference evidence="4" key="3">
    <citation type="submission" date="2015-04" db="UniProtKB">
        <authorList>
            <consortium name="EnsemblPlants"/>
        </authorList>
    </citation>
    <scope>IDENTIFICATION</scope>
</reference>
<dbReference type="Pfam" id="PF03080">
    <property type="entry name" value="Neprosin"/>
    <property type="match status" value="1"/>
</dbReference>
<evidence type="ECO:0000256" key="1">
    <source>
        <dbReference type="SAM" id="Phobius"/>
    </source>
</evidence>
<sequence>MATILFIGVFLSCFVLLSSATRNGSQDRCGAMGQTTLCKKLTNGSNWGQQLDYITYSNRIYQNTGYATKTAEYGHYGFIATMDVYGFLLSPGQLSSYGSVWIITGEAGSVGEAIQIGWRVKQGDERPAFYLGCVGPSYPLTDPSHIDVECPGFQPHIDARTRPGDPIPDISQPNGAKQYITVKVFKDKATGAWLLHYGFNKDPEIIGRIPNSPCPISHAYLTQPPTSGMAVTDQTFKPTPPQPPMGSGYKPVGNGSMAASMRNIQFIDEQGRAWPAGKDLVGFSICENHAYAFSHIDDQFFYGGPFSAAMSRTHAIYSYLLVLLFVYYVFA</sequence>
<feature type="transmembrane region" description="Helical" evidence="1">
    <location>
        <begin position="314"/>
        <end position="330"/>
    </location>
</feature>
<feature type="domain" description="Neprosin PEP catalytic" evidence="3">
    <location>
        <begin position="54"/>
        <end position="309"/>
    </location>
</feature>
<dbReference type="EnsemblPlants" id="LPERR06G20500.1">
    <property type="protein sequence ID" value="LPERR06G20500.1"/>
    <property type="gene ID" value="LPERR06G20500"/>
</dbReference>
<feature type="chain" id="PRO_5002349031" description="Neprosin PEP catalytic domain-containing protein" evidence="2">
    <location>
        <begin position="21"/>
        <end position="331"/>
    </location>
</feature>
<proteinExistence type="predicted"/>
<keyword evidence="1" id="KW-0472">Membrane</keyword>
<evidence type="ECO:0000313" key="4">
    <source>
        <dbReference type="EnsemblPlants" id="LPERR06G20500.1"/>
    </source>
</evidence>
<evidence type="ECO:0000256" key="2">
    <source>
        <dbReference type="SAM" id="SignalP"/>
    </source>
</evidence>
<dbReference type="Proteomes" id="UP000032180">
    <property type="component" value="Chromosome 6"/>
</dbReference>
<dbReference type="PANTHER" id="PTHR31589">
    <property type="entry name" value="PROTEIN, PUTATIVE (DUF239)-RELATED-RELATED"/>
    <property type="match status" value="1"/>
</dbReference>